<evidence type="ECO:0000313" key="2">
    <source>
        <dbReference type="Proteomes" id="UP001597112"/>
    </source>
</evidence>
<sequence>MNLLRYAFLLIVFIVTSTTCFPQSVEKHIHEREQLWLGYFNQTRLTNKFGIWFDIHYRQTDNFVDRPFQFLVRPAFMYFLRDNLRLQAGYAFVDHFPAKGKDTTRPEHRAWQQIWWNQKYSGLTTLQWLRLEERFNRKIENDVLLDDYNFNYRLRYNMSFFIPLKGKEITTRSPFVAVMNEVFINFGGKIVYNTFDQNRFFAGVGYQFTSHLNGQLGYMNVYQQEASGNNYLSTHAIRLFIFHSLDLRPKDKG</sequence>
<name>A0ABW3K798_9BACT</name>
<dbReference type="RefSeq" id="WP_377582713.1">
    <property type="nucleotide sequence ID" value="NZ_JBHTKA010000008.1"/>
</dbReference>
<dbReference type="Proteomes" id="UP001597112">
    <property type="component" value="Unassembled WGS sequence"/>
</dbReference>
<dbReference type="Pfam" id="PF10677">
    <property type="entry name" value="DUF2490"/>
    <property type="match status" value="1"/>
</dbReference>
<organism evidence="1 2">
    <name type="scientific">Ohtaekwangia kribbensis</name>
    <dbReference type="NCBI Taxonomy" id="688913"/>
    <lineage>
        <taxon>Bacteria</taxon>
        <taxon>Pseudomonadati</taxon>
        <taxon>Bacteroidota</taxon>
        <taxon>Cytophagia</taxon>
        <taxon>Cytophagales</taxon>
        <taxon>Fulvivirgaceae</taxon>
        <taxon>Ohtaekwangia</taxon>
    </lineage>
</organism>
<dbReference type="EMBL" id="JBHTKA010000008">
    <property type="protein sequence ID" value="MFD1002014.1"/>
    <property type="molecule type" value="Genomic_DNA"/>
</dbReference>
<proteinExistence type="predicted"/>
<protein>
    <submittedName>
        <fullName evidence="1">DUF2490 domain-containing protein</fullName>
    </submittedName>
</protein>
<comment type="caution">
    <text evidence="1">The sequence shown here is derived from an EMBL/GenBank/DDBJ whole genome shotgun (WGS) entry which is preliminary data.</text>
</comment>
<evidence type="ECO:0000313" key="1">
    <source>
        <dbReference type="EMBL" id="MFD1002014.1"/>
    </source>
</evidence>
<reference evidence="2" key="1">
    <citation type="journal article" date="2019" name="Int. J. Syst. Evol. Microbiol.">
        <title>The Global Catalogue of Microorganisms (GCM) 10K type strain sequencing project: providing services to taxonomists for standard genome sequencing and annotation.</title>
        <authorList>
            <consortium name="The Broad Institute Genomics Platform"/>
            <consortium name="The Broad Institute Genome Sequencing Center for Infectious Disease"/>
            <person name="Wu L."/>
            <person name="Ma J."/>
        </authorList>
    </citation>
    <scope>NUCLEOTIDE SEQUENCE [LARGE SCALE GENOMIC DNA]</scope>
    <source>
        <strain evidence="2">CCUG 58938</strain>
    </source>
</reference>
<dbReference type="InterPro" id="IPR019619">
    <property type="entry name" value="DUF2490"/>
</dbReference>
<gene>
    <name evidence="1" type="ORF">ACFQ21_22000</name>
</gene>
<keyword evidence="2" id="KW-1185">Reference proteome</keyword>
<accession>A0ABW3K798</accession>